<dbReference type="InterPro" id="IPR009248">
    <property type="entry name" value="SbmA_BacA"/>
</dbReference>
<keyword evidence="2 5" id="KW-0812">Transmembrane</keyword>
<keyword evidence="1" id="KW-0813">Transport</keyword>
<evidence type="ECO:0008006" key="7">
    <source>
        <dbReference type="Google" id="ProtNLM"/>
    </source>
</evidence>
<feature type="non-terminal residue" evidence="6">
    <location>
        <position position="1"/>
    </location>
</feature>
<dbReference type="AlphaFoldDB" id="A0A383E820"/>
<dbReference type="EMBL" id="UINC01223603">
    <property type="protein sequence ID" value="SVE52871.1"/>
    <property type="molecule type" value="Genomic_DNA"/>
</dbReference>
<name>A0A383E820_9ZZZZ</name>
<keyword evidence="3 5" id="KW-1133">Transmembrane helix</keyword>
<dbReference type="PANTHER" id="PTHR11384">
    <property type="entry name" value="ATP-BINDING CASSETTE, SUB-FAMILY D MEMBER"/>
    <property type="match status" value="1"/>
</dbReference>
<evidence type="ECO:0000256" key="5">
    <source>
        <dbReference type="SAM" id="Phobius"/>
    </source>
</evidence>
<dbReference type="GO" id="GO:1904680">
    <property type="term" value="F:peptide transmembrane transporter activity"/>
    <property type="evidence" value="ECO:0007669"/>
    <property type="project" value="InterPro"/>
</dbReference>
<dbReference type="GO" id="GO:0005886">
    <property type="term" value="C:plasma membrane"/>
    <property type="evidence" value="ECO:0007669"/>
    <property type="project" value="TreeGrafter"/>
</dbReference>
<dbReference type="Pfam" id="PF05992">
    <property type="entry name" value="SbmA_BacA"/>
    <property type="match status" value="1"/>
</dbReference>
<reference evidence="6" key="1">
    <citation type="submission" date="2018-05" db="EMBL/GenBank/DDBJ databases">
        <authorList>
            <person name="Lanie J.A."/>
            <person name="Ng W.-L."/>
            <person name="Kazmierczak K.M."/>
            <person name="Andrzejewski T.M."/>
            <person name="Davidsen T.M."/>
            <person name="Wayne K.J."/>
            <person name="Tettelin H."/>
            <person name="Glass J.I."/>
            <person name="Rusch D."/>
            <person name="Podicherti R."/>
            <person name="Tsui H.-C.T."/>
            <person name="Winkler M.E."/>
        </authorList>
    </citation>
    <scope>NUCLEOTIDE SEQUENCE</scope>
</reference>
<evidence type="ECO:0000256" key="4">
    <source>
        <dbReference type="ARBA" id="ARBA00023136"/>
    </source>
</evidence>
<dbReference type="GO" id="GO:0015833">
    <property type="term" value="P:peptide transport"/>
    <property type="evidence" value="ECO:0007669"/>
    <property type="project" value="InterPro"/>
</dbReference>
<dbReference type="PANTHER" id="PTHR11384:SF59">
    <property type="entry name" value="LYSOSOMAL COBALAMIN TRANSPORTER ABCD4"/>
    <property type="match status" value="1"/>
</dbReference>
<feature type="transmembrane region" description="Helical" evidence="5">
    <location>
        <begin position="157"/>
        <end position="178"/>
    </location>
</feature>
<evidence type="ECO:0000256" key="1">
    <source>
        <dbReference type="ARBA" id="ARBA00022448"/>
    </source>
</evidence>
<organism evidence="6">
    <name type="scientific">marine metagenome</name>
    <dbReference type="NCBI Taxonomy" id="408172"/>
    <lineage>
        <taxon>unclassified sequences</taxon>
        <taxon>metagenomes</taxon>
        <taxon>ecological metagenomes</taxon>
    </lineage>
</organism>
<feature type="non-terminal residue" evidence="6">
    <location>
        <position position="232"/>
    </location>
</feature>
<protein>
    <recommendedName>
        <fullName evidence="7">ABC transmembrane type-1 domain-containing protein</fullName>
    </recommendedName>
</protein>
<evidence type="ECO:0000256" key="2">
    <source>
        <dbReference type="ARBA" id="ARBA00022692"/>
    </source>
</evidence>
<feature type="transmembrane region" description="Helical" evidence="5">
    <location>
        <begin position="53"/>
        <end position="73"/>
    </location>
</feature>
<keyword evidence="4 5" id="KW-0472">Membrane</keyword>
<evidence type="ECO:0000313" key="6">
    <source>
        <dbReference type="EMBL" id="SVE52871.1"/>
    </source>
</evidence>
<evidence type="ECO:0000256" key="3">
    <source>
        <dbReference type="ARBA" id="ARBA00022989"/>
    </source>
</evidence>
<sequence length="232" mass="27115">KWALWAWGGFLFIIVSLLAQTWIDVKINEWYKGFYDLLQKATESDVSEFYDGIYLFMKLAIPYVIIYTITNYFPRLYAFRWREAMTFAYMPYWKAIDAKVEGASQRMQEDCMNFARIVESIGLQIIRAFMLLIAFIPILWGLSSNVVIPWLKDINGSLVYVSLIASLGGVLISWFVGIKLPGLEYNNQVVEAAFRKELVYGEDDRVEYAKPPTILELFTGIKFNYHRLFLHY</sequence>
<proteinExistence type="predicted"/>
<gene>
    <name evidence="6" type="ORF">METZ01_LOCUS505725</name>
</gene>
<feature type="transmembrane region" description="Helical" evidence="5">
    <location>
        <begin position="129"/>
        <end position="151"/>
    </location>
</feature>
<dbReference type="InterPro" id="IPR050835">
    <property type="entry name" value="ABC_transporter_sub-D"/>
</dbReference>
<accession>A0A383E820</accession>